<dbReference type="Proteomes" id="UP000238479">
    <property type="component" value="Chromosome 5"/>
</dbReference>
<evidence type="ECO:0000313" key="1">
    <source>
        <dbReference type="EMBL" id="PRQ31068.1"/>
    </source>
</evidence>
<dbReference type="AlphaFoldDB" id="A0A2P6QA57"/>
<dbReference type="STRING" id="74649.A0A2P6QA57"/>
<comment type="caution">
    <text evidence="1">The sequence shown here is derived from an EMBL/GenBank/DDBJ whole genome shotgun (WGS) entry which is preliminary data.</text>
</comment>
<name>A0A2P6QA57_ROSCH</name>
<dbReference type="Gramene" id="PRQ31068">
    <property type="protein sequence ID" value="PRQ31068"/>
    <property type="gene ID" value="RchiOBHm_Chr5g0031421"/>
</dbReference>
<gene>
    <name evidence="1" type="ORF">RchiOBHm_Chr5g0031421</name>
</gene>
<evidence type="ECO:0000313" key="2">
    <source>
        <dbReference type="Proteomes" id="UP000238479"/>
    </source>
</evidence>
<reference evidence="1 2" key="1">
    <citation type="journal article" date="2018" name="Nat. Genet.">
        <title>The Rosa genome provides new insights in the design of modern roses.</title>
        <authorList>
            <person name="Bendahmane M."/>
        </authorList>
    </citation>
    <scope>NUCLEOTIDE SEQUENCE [LARGE SCALE GENOMIC DNA]</scope>
    <source>
        <strain evidence="2">cv. Old Blush</strain>
    </source>
</reference>
<keyword evidence="2" id="KW-1185">Reference proteome</keyword>
<protein>
    <submittedName>
        <fullName evidence="1">Uncharacterized protein</fullName>
    </submittedName>
</protein>
<accession>A0A2P6QA57</accession>
<organism evidence="1 2">
    <name type="scientific">Rosa chinensis</name>
    <name type="common">China rose</name>
    <dbReference type="NCBI Taxonomy" id="74649"/>
    <lineage>
        <taxon>Eukaryota</taxon>
        <taxon>Viridiplantae</taxon>
        <taxon>Streptophyta</taxon>
        <taxon>Embryophyta</taxon>
        <taxon>Tracheophyta</taxon>
        <taxon>Spermatophyta</taxon>
        <taxon>Magnoliopsida</taxon>
        <taxon>eudicotyledons</taxon>
        <taxon>Gunneridae</taxon>
        <taxon>Pentapetalae</taxon>
        <taxon>rosids</taxon>
        <taxon>fabids</taxon>
        <taxon>Rosales</taxon>
        <taxon>Rosaceae</taxon>
        <taxon>Rosoideae</taxon>
        <taxon>Rosoideae incertae sedis</taxon>
        <taxon>Rosa</taxon>
    </lineage>
</organism>
<sequence length="97" mass="10766">MFKLTVDQSYVSKVEEADLCCCRLFLSTIDGGWEITAYFHSLPQASTSMGERGSLIPTDTRQCKQLPLVTSPLKSMSSQPLSVQLYLEHPSLSEPNP</sequence>
<dbReference type="EMBL" id="PDCK01000043">
    <property type="protein sequence ID" value="PRQ31068.1"/>
    <property type="molecule type" value="Genomic_DNA"/>
</dbReference>
<proteinExistence type="predicted"/>